<dbReference type="OrthoDB" id="7595324at2"/>
<sequence>MDLAPVFDQLAHSIRGISQSNLLIAAMAAMLMGLLGSLVVGKVPWLGRLMRMGSTLALVGVLLLVVLQLSRLDPRFDLAVPELGLPAQVVEGGETRIPLARDGHFWLEAEINGQRAAFMVDTGATLTAVSQSTAERARLEPRDGGLPIQLQTANGTVAAQLATVDELRFGNVAARGLDAVIAPGLGETNVIGMNLLSRLASVRIEQGELILTPNHPQPPLETAE</sequence>
<dbReference type="AlphaFoldDB" id="A0A0G9N0L8"/>
<proteinExistence type="predicted"/>
<protein>
    <submittedName>
        <fullName evidence="2">Peptidase</fullName>
    </submittedName>
</protein>
<dbReference type="SUPFAM" id="SSF50630">
    <property type="entry name" value="Acid proteases"/>
    <property type="match status" value="1"/>
</dbReference>
<dbReference type="EMBL" id="LBHB01000001">
    <property type="protein sequence ID" value="KLE35083.1"/>
    <property type="molecule type" value="Genomic_DNA"/>
</dbReference>
<dbReference type="Pfam" id="PF13975">
    <property type="entry name" value="gag-asp_proteas"/>
    <property type="match status" value="1"/>
</dbReference>
<dbReference type="NCBIfam" id="TIGR02281">
    <property type="entry name" value="clan_AA_DTGA"/>
    <property type="match status" value="1"/>
</dbReference>
<dbReference type="Gene3D" id="2.40.70.10">
    <property type="entry name" value="Acid Proteases"/>
    <property type="match status" value="1"/>
</dbReference>
<dbReference type="PATRIC" id="fig|1581420.6.peg.177"/>
<feature type="transmembrane region" description="Helical" evidence="1">
    <location>
        <begin position="49"/>
        <end position="67"/>
    </location>
</feature>
<evidence type="ECO:0000256" key="1">
    <source>
        <dbReference type="SAM" id="Phobius"/>
    </source>
</evidence>
<keyword evidence="1" id="KW-1133">Transmembrane helix</keyword>
<name>A0A0G9N0L8_9SPHN</name>
<dbReference type="Proteomes" id="UP000053464">
    <property type="component" value="Unassembled WGS sequence"/>
</dbReference>
<reference evidence="2 3" key="1">
    <citation type="submission" date="2015-04" db="EMBL/GenBank/DDBJ databases">
        <title>The draft genome sequence of Erythrobacter luteus KA37.</title>
        <authorList>
            <person name="Zhuang L."/>
            <person name="Liu Y."/>
            <person name="Shao Z."/>
        </authorList>
    </citation>
    <scope>NUCLEOTIDE SEQUENCE [LARGE SCALE GENOMIC DNA]</scope>
    <source>
        <strain evidence="2 3">KA37</strain>
    </source>
</reference>
<evidence type="ECO:0000313" key="2">
    <source>
        <dbReference type="EMBL" id="KLE35083.1"/>
    </source>
</evidence>
<keyword evidence="3" id="KW-1185">Reference proteome</keyword>
<dbReference type="GO" id="GO:0006508">
    <property type="term" value="P:proteolysis"/>
    <property type="evidence" value="ECO:0007669"/>
    <property type="project" value="InterPro"/>
</dbReference>
<gene>
    <name evidence="2" type="ORF">AAW00_00885</name>
</gene>
<accession>A0A0G9N0L8</accession>
<dbReference type="PROSITE" id="PS00141">
    <property type="entry name" value="ASP_PROTEASE"/>
    <property type="match status" value="1"/>
</dbReference>
<keyword evidence="1" id="KW-0812">Transmembrane</keyword>
<dbReference type="RefSeq" id="WP_047002485.1">
    <property type="nucleotide sequence ID" value="NZ_LBHB01000001.1"/>
</dbReference>
<comment type="caution">
    <text evidence="2">The sequence shown here is derived from an EMBL/GenBank/DDBJ whole genome shotgun (WGS) entry which is preliminary data.</text>
</comment>
<keyword evidence="1" id="KW-0472">Membrane</keyword>
<evidence type="ECO:0000313" key="3">
    <source>
        <dbReference type="Proteomes" id="UP000053464"/>
    </source>
</evidence>
<dbReference type="InterPro" id="IPR001969">
    <property type="entry name" value="Aspartic_peptidase_AS"/>
</dbReference>
<dbReference type="CDD" id="cd05483">
    <property type="entry name" value="retropepsin_like_bacteria"/>
    <property type="match status" value="1"/>
</dbReference>
<feature type="transmembrane region" description="Helical" evidence="1">
    <location>
        <begin position="21"/>
        <end position="43"/>
    </location>
</feature>
<organism evidence="2 3">
    <name type="scientific">Aurantiacibacter luteus</name>
    <dbReference type="NCBI Taxonomy" id="1581420"/>
    <lineage>
        <taxon>Bacteria</taxon>
        <taxon>Pseudomonadati</taxon>
        <taxon>Pseudomonadota</taxon>
        <taxon>Alphaproteobacteria</taxon>
        <taxon>Sphingomonadales</taxon>
        <taxon>Erythrobacteraceae</taxon>
        <taxon>Aurantiacibacter</taxon>
    </lineage>
</organism>
<dbReference type="GO" id="GO:0004190">
    <property type="term" value="F:aspartic-type endopeptidase activity"/>
    <property type="evidence" value="ECO:0007669"/>
    <property type="project" value="InterPro"/>
</dbReference>
<dbReference type="InterPro" id="IPR034122">
    <property type="entry name" value="Retropepsin-like_bacterial"/>
</dbReference>
<dbReference type="STRING" id="1581420.AAW00_00885"/>
<dbReference type="InterPro" id="IPR011969">
    <property type="entry name" value="Clan_AA_Asp_peptidase_C"/>
</dbReference>
<dbReference type="InterPro" id="IPR021109">
    <property type="entry name" value="Peptidase_aspartic_dom_sf"/>
</dbReference>